<evidence type="ECO:0000313" key="5">
    <source>
        <dbReference type="EMBL" id="OUN88657.1"/>
    </source>
</evidence>
<dbReference type="RefSeq" id="WP_094335476.1">
    <property type="nucleotide sequence ID" value="NZ_NFIE01000010.1"/>
</dbReference>
<dbReference type="GO" id="GO:0003700">
    <property type="term" value="F:DNA-binding transcription factor activity"/>
    <property type="evidence" value="ECO:0007669"/>
    <property type="project" value="InterPro"/>
</dbReference>
<dbReference type="PANTHER" id="PTHR43537:SF24">
    <property type="entry name" value="GLUCONATE OPERON TRANSCRIPTIONAL REPRESSOR"/>
    <property type="match status" value="1"/>
</dbReference>
<gene>
    <name evidence="5" type="ORF">B5G02_05425</name>
</gene>
<evidence type="ECO:0000256" key="3">
    <source>
        <dbReference type="ARBA" id="ARBA00023163"/>
    </source>
</evidence>
<dbReference type="AlphaFoldDB" id="A0A1Y3XZJ2"/>
<sequence length="216" mass="24646">METIRRPLKDHVYEHIAHQIDAGALSAGDRVSEQAISDALGVSRTPVREALIELACDGYLDNIPRRGFRVRGFDRQSAREVFEIIGPLDGQAAFLACPRLEDEDFAQLRFLIDSMDAAIGRGLVSRYDDLQREFHHTYAQRSGNERLVGLLRQFERCFIKHGYETVDEPTGRALLQQANDEHRRILELLEARDAAGARDYIRDVHWSVENAPFTAW</sequence>
<dbReference type="SUPFAM" id="SSF46785">
    <property type="entry name" value="Winged helix' DNA-binding domain"/>
    <property type="match status" value="1"/>
</dbReference>
<evidence type="ECO:0000256" key="2">
    <source>
        <dbReference type="ARBA" id="ARBA00023125"/>
    </source>
</evidence>
<dbReference type="PANTHER" id="PTHR43537">
    <property type="entry name" value="TRANSCRIPTIONAL REGULATOR, GNTR FAMILY"/>
    <property type="match status" value="1"/>
</dbReference>
<evidence type="ECO:0000313" key="6">
    <source>
        <dbReference type="Proteomes" id="UP000195781"/>
    </source>
</evidence>
<comment type="caution">
    <text evidence="5">The sequence shown here is derived from an EMBL/GenBank/DDBJ whole genome shotgun (WGS) entry which is preliminary data.</text>
</comment>
<organism evidence="5 6">
    <name type="scientific">[Collinsella] massiliensis</name>
    <dbReference type="NCBI Taxonomy" id="1232426"/>
    <lineage>
        <taxon>Bacteria</taxon>
        <taxon>Bacillati</taxon>
        <taxon>Actinomycetota</taxon>
        <taxon>Coriobacteriia</taxon>
        <taxon>Coriobacteriales</taxon>
        <taxon>Coriobacteriaceae</taxon>
        <taxon>Enorma</taxon>
    </lineage>
</organism>
<dbReference type="PRINTS" id="PR00035">
    <property type="entry name" value="HTHGNTR"/>
</dbReference>
<keyword evidence="1" id="KW-0805">Transcription regulation</keyword>
<keyword evidence="2" id="KW-0238">DNA-binding</keyword>
<dbReference type="Pfam" id="PF07729">
    <property type="entry name" value="FCD"/>
    <property type="match status" value="1"/>
</dbReference>
<dbReference type="InterPro" id="IPR000524">
    <property type="entry name" value="Tscrpt_reg_HTH_GntR"/>
</dbReference>
<feature type="domain" description="HTH gntR-type" evidence="4">
    <location>
        <begin position="6"/>
        <end position="73"/>
    </location>
</feature>
<evidence type="ECO:0000256" key="1">
    <source>
        <dbReference type="ARBA" id="ARBA00023015"/>
    </source>
</evidence>
<dbReference type="PROSITE" id="PS50949">
    <property type="entry name" value="HTH_GNTR"/>
    <property type="match status" value="1"/>
</dbReference>
<dbReference type="Pfam" id="PF00392">
    <property type="entry name" value="GntR"/>
    <property type="match status" value="1"/>
</dbReference>
<name>A0A1Y3XZJ2_9ACTN</name>
<dbReference type="CDD" id="cd07377">
    <property type="entry name" value="WHTH_GntR"/>
    <property type="match status" value="1"/>
</dbReference>
<proteinExistence type="predicted"/>
<dbReference type="InterPro" id="IPR036390">
    <property type="entry name" value="WH_DNA-bd_sf"/>
</dbReference>
<reference evidence="6" key="1">
    <citation type="submission" date="2017-04" db="EMBL/GenBank/DDBJ databases">
        <title>Function of individual gut microbiota members based on whole genome sequencing of pure cultures obtained from chicken caecum.</title>
        <authorList>
            <person name="Medvecky M."/>
            <person name="Cejkova D."/>
            <person name="Polansky O."/>
            <person name="Karasova D."/>
            <person name="Kubasova T."/>
            <person name="Cizek A."/>
            <person name="Rychlik I."/>
        </authorList>
    </citation>
    <scope>NUCLEOTIDE SEQUENCE [LARGE SCALE GENOMIC DNA]</scope>
    <source>
        <strain evidence="6">An5</strain>
    </source>
</reference>
<dbReference type="Gene3D" id="1.20.120.530">
    <property type="entry name" value="GntR ligand-binding domain-like"/>
    <property type="match status" value="1"/>
</dbReference>
<evidence type="ECO:0000259" key="4">
    <source>
        <dbReference type="PROSITE" id="PS50949"/>
    </source>
</evidence>
<dbReference type="InterPro" id="IPR011711">
    <property type="entry name" value="GntR_C"/>
</dbReference>
<protein>
    <submittedName>
        <fullName evidence="5">GntR family transcriptional regulator</fullName>
    </submittedName>
</protein>
<dbReference type="OrthoDB" id="8680240at2"/>
<dbReference type="InterPro" id="IPR036388">
    <property type="entry name" value="WH-like_DNA-bd_sf"/>
</dbReference>
<dbReference type="InterPro" id="IPR008920">
    <property type="entry name" value="TF_FadR/GntR_C"/>
</dbReference>
<dbReference type="SUPFAM" id="SSF48008">
    <property type="entry name" value="GntR ligand-binding domain-like"/>
    <property type="match status" value="1"/>
</dbReference>
<dbReference type="Gene3D" id="1.10.10.10">
    <property type="entry name" value="Winged helix-like DNA-binding domain superfamily/Winged helix DNA-binding domain"/>
    <property type="match status" value="1"/>
</dbReference>
<keyword evidence="6" id="KW-1185">Reference proteome</keyword>
<dbReference type="EMBL" id="NFIE01000010">
    <property type="protein sequence ID" value="OUN88657.1"/>
    <property type="molecule type" value="Genomic_DNA"/>
</dbReference>
<dbReference type="Proteomes" id="UP000195781">
    <property type="component" value="Unassembled WGS sequence"/>
</dbReference>
<dbReference type="SMART" id="SM00895">
    <property type="entry name" value="FCD"/>
    <property type="match status" value="1"/>
</dbReference>
<accession>A0A1Y3XZJ2</accession>
<dbReference type="SMART" id="SM00345">
    <property type="entry name" value="HTH_GNTR"/>
    <property type="match status" value="1"/>
</dbReference>
<dbReference type="GO" id="GO:0003677">
    <property type="term" value="F:DNA binding"/>
    <property type="evidence" value="ECO:0007669"/>
    <property type="project" value="UniProtKB-KW"/>
</dbReference>
<keyword evidence="3" id="KW-0804">Transcription</keyword>